<reference evidence="1 2" key="1">
    <citation type="submission" date="2020-04" db="EMBL/GenBank/DDBJ databases">
        <title>A novel gut-associated lysogenic phage, Bacteroides phage BV01, alters the host transcriptome and bile acid metabolism in Bacteroides vulgatus.</title>
        <authorList>
            <person name="Campbell D.E."/>
            <person name="Ly L."/>
            <person name="Ridlon J.M."/>
            <person name="Hsiao A."/>
            <person name="Degnan P.H."/>
        </authorList>
    </citation>
    <scope>NUCLEOTIDE SEQUENCE [LARGE SCALE GENOMIC DNA]</scope>
    <source>
        <strain evidence="1 2">VPI-4506</strain>
    </source>
</reference>
<accession>A0ABD6L963</accession>
<protein>
    <recommendedName>
        <fullName evidence="3">Lipoprotein</fullName>
    </recommendedName>
</protein>
<dbReference type="EMBL" id="JABDSH010000090">
    <property type="protein sequence ID" value="NMW38103.1"/>
    <property type="molecule type" value="Genomic_DNA"/>
</dbReference>
<name>A0ABD6L963_PHOVU</name>
<evidence type="ECO:0000313" key="1">
    <source>
        <dbReference type="EMBL" id="NMW38103.1"/>
    </source>
</evidence>
<dbReference type="RefSeq" id="WP_172773251.1">
    <property type="nucleotide sequence ID" value="NZ_JABDSH010000090.1"/>
</dbReference>
<evidence type="ECO:0000313" key="2">
    <source>
        <dbReference type="Proteomes" id="UP000555193"/>
    </source>
</evidence>
<dbReference type="AlphaFoldDB" id="A0ABD6L963"/>
<comment type="caution">
    <text evidence="1">The sequence shown here is derived from an EMBL/GenBank/DDBJ whole genome shotgun (WGS) entry which is preliminary data.</text>
</comment>
<sequence>MKQVNIITVILFAFLFISCQNKKLSKIESRTRFLIQKSTEKENCSISNDSCVFQNDSICIVDYILIKEGKEHPKEYVYYNSSIGEMVSIIDLNKKSSLISFVDSAKNELENIQPELKLKKENLIIYATMMQIMSKGGLIVEE</sequence>
<proteinExistence type="predicted"/>
<gene>
    <name evidence="1" type="ORF">HKQ54_18625</name>
</gene>
<dbReference type="PROSITE" id="PS51257">
    <property type="entry name" value="PROKAR_LIPOPROTEIN"/>
    <property type="match status" value="1"/>
</dbReference>
<evidence type="ECO:0008006" key="3">
    <source>
        <dbReference type="Google" id="ProtNLM"/>
    </source>
</evidence>
<dbReference type="Proteomes" id="UP000555193">
    <property type="component" value="Unassembled WGS sequence"/>
</dbReference>
<organism evidence="1 2">
    <name type="scientific">Phocaeicola vulgatus</name>
    <name type="common">Bacteroides vulgatus</name>
    <dbReference type="NCBI Taxonomy" id="821"/>
    <lineage>
        <taxon>Bacteria</taxon>
        <taxon>Pseudomonadati</taxon>
        <taxon>Bacteroidota</taxon>
        <taxon>Bacteroidia</taxon>
        <taxon>Bacteroidales</taxon>
        <taxon>Bacteroidaceae</taxon>
        <taxon>Phocaeicola</taxon>
    </lineage>
</organism>